<evidence type="ECO:0000313" key="2">
    <source>
        <dbReference type="EMBL" id="KAH8996263.1"/>
    </source>
</evidence>
<dbReference type="AlphaFoldDB" id="A0AAD4LR87"/>
<feature type="region of interest" description="Disordered" evidence="1">
    <location>
        <begin position="114"/>
        <end position="242"/>
    </location>
</feature>
<feature type="compositionally biased region" description="Basic and acidic residues" evidence="1">
    <location>
        <begin position="157"/>
        <end position="185"/>
    </location>
</feature>
<reference evidence="2" key="1">
    <citation type="submission" date="2022-01" db="EMBL/GenBank/DDBJ databases">
        <title>Comparative genomics reveals a dynamic genome evolution in the ectomycorrhizal milk-cap (Lactarius) mushrooms.</title>
        <authorList>
            <consortium name="DOE Joint Genome Institute"/>
            <person name="Lebreton A."/>
            <person name="Tang N."/>
            <person name="Kuo A."/>
            <person name="LaButti K."/>
            <person name="Drula E."/>
            <person name="Barry K."/>
            <person name="Clum A."/>
            <person name="Lipzen A."/>
            <person name="Mousain D."/>
            <person name="Ng V."/>
            <person name="Wang R."/>
            <person name="Wang X."/>
            <person name="Dai Y."/>
            <person name="Henrissat B."/>
            <person name="Grigoriev I.V."/>
            <person name="Guerin-Laguette A."/>
            <person name="Yu F."/>
            <person name="Martin F.M."/>
        </authorList>
    </citation>
    <scope>NUCLEOTIDE SEQUENCE</scope>
    <source>
        <strain evidence="2">QP</strain>
    </source>
</reference>
<gene>
    <name evidence="2" type="ORF">EDB92DRAFT_1814281</name>
</gene>
<sequence>MGRWAWLGLVHPFPCEQGGVPACTPFHMNALTCPLLAHTGQRSQGGREVPGSIPVCNTLLREWGKGGARSGALHAPFPRARGGTAKGEGMPGAVCKWGRVELGAACPRVPRTYGAAAKGGREGPGGRVLGGAKREGEEGRGDTERRGGVTLQGTKGGRGDGETVDKGEGRAGGDGENRWQRDRAPHANGAQGGRGDGALPSAQMGWHRQGGKGEEGEGGGMPSCTPPLYRRRDGGQCGRGKRKGIGWWGGKVTLWRKQNVPATYAEVLTWQACVASVPGEECMRIRGTQCPSASQALSSPPSAPPHLCRRGVHKGMPLPPFPCLQHSNHVESGHMRARGPCPSPSHLAAPPGKGARDPPAPPFLPWPCCPVHAGNARARCPQFHPSPFAHCPWHPFPLGCAAPCVREGGMQSTTPGATLPPFAWKGVAHGYAPQHLPSPLAVPPGTRKKGACEGIRVEGGARGHAAPFMREAVH</sequence>
<feature type="region of interest" description="Disordered" evidence="1">
    <location>
        <begin position="334"/>
        <end position="357"/>
    </location>
</feature>
<dbReference type="Proteomes" id="UP001201163">
    <property type="component" value="Unassembled WGS sequence"/>
</dbReference>
<name>A0AAD4LR87_9AGAM</name>
<evidence type="ECO:0000256" key="1">
    <source>
        <dbReference type="SAM" id="MobiDB-lite"/>
    </source>
</evidence>
<proteinExistence type="predicted"/>
<protein>
    <submittedName>
        <fullName evidence="2">Uncharacterized protein</fullName>
    </submittedName>
</protein>
<organism evidence="2 3">
    <name type="scientific">Lactarius akahatsu</name>
    <dbReference type="NCBI Taxonomy" id="416441"/>
    <lineage>
        <taxon>Eukaryota</taxon>
        <taxon>Fungi</taxon>
        <taxon>Dikarya</taxon>
        <taxon>Basidiomycota</taxon>
        <taxon>Agaricomycotina</taxon>
        <taxon>Agaricomycetes</taxon>
        <taxon>Russulales</taxon>
        <taxon>Russulaceae</taxon>
        <taxon>Lactarius</taxon>
    </lineage>
</organism>
<feature type="compositionally biased region" description="Basic and acidic residues" evidence="1">
    <location>
        <begin position="132"/>
        <end position="147"/>
    </location>
</feature>
<evidence type="ECO:0000313" key="3">
    <source>
        <dbReference type="Proteomes" id="UP001201163"/>
    </source>
</evidence>
<keyword evidence="3" id="KW-1185">Reference proteome</keyword>
<comment type="caution">
    <text evidence="2">The sequence shown here is derived from an EMBL/GenBank/DDBJ whole genome shotgun (WGS) entry which is preliminary data.</text>
</comment>
<dbReference type="EMBL" id="JAKELL010000009">
    <property type="protein sequence ID" value="KAH8996263.1"/>
    <property type="molecule type" value="Genomic_DNA"/>
</dbReference>
<accession>A0AAD4LR87</accession>